<feature type="region of interest" description="Disordered" evidence="1">
    <location>
        <begin position="87"/>
        <end position="137"/>
    </location>
</feature>
<dbReference type="Gramene" id="Os01t0651350-00">
    <property type="protein sequence ID" value="Os01t0651350-00"/>
    <property type="gene ID" value="Os01g0651350"/>
</dbReference>
<evidence type="ECO:0000313" key="3">
    <source>
        <dbReference type="Proteomes" id="UP000059680"/>
    </source>
</evidence>
<reference evidence="2 3" key="2">
    <citation type="journal article" date="2013" name="Plant Cell Physiol.">
        <title>Rice Annotation Project Database (RAP-DB): an integrative and interactive database for rice genomics.</title>
        <authorList>
            <person name="Sakai H."/>
            <person name="Lee S.S."/>
            <person name="Tanaka T."/>
            <person name="Numa H."/>
            <person name="Kim J."/>
            <person name="Kawahara Y."/>
            <person name="Wakimoto H."/>
            <person name="Yang C.C."/>
            <person name="Iwamoto M."/>
            <person name="Abe T."/>
            <person name="Yamada Y."/>
            <person name="Muto A."/>
            <person name="Inokuchi H."/>
            <person name="Ikemura T."/>
            <person name="Matsumoto T."/>
            <person name="Sasaki T."/>
            <person name="Itoh T."/>
        </authorList>
    </citation>
    <scope>NUCLEOTIDE SEQUENCE [LARGE SCALE GENOMIC DNA]</scope>
    <source>
        <strain evidence="3">cv. Nipponbare</strain>
    </source>
</reference>
<dbReference type="EMBL" id="AP014957">
    <property type="protein sequence ID" value="BAS73449.1"/>
    <property type="molecule type" value="Genomic_DNA"/>
</dbReference>
<accession>A0A0N7KDF2</accession>
<reference evidence="2 3" key="3">
    <citation type="journal article" date="2013" name="Rice">
        <title>Improvement of the Oryza sativa Nipponbare reference genome using next generation sequence and optical map data.</title>
        <authorList>
            <person name="Kawahara Y."/>
            <person name="de la Bastide M."/>
            <person name="Hamilton J.P."/>
            <person name="Kanamori H."/>
            <person name="McCombie W.R."/>
            <person name="Ouyang S."/>
            <person name="Schwartz D.C."/>
            <person name="Tanaka T."/>
            <person name="Wu J."/>
            <person name="Zhou S."/>
            <person name="Childs K.L."/>
            <person name="Davidson R.M."/>
            <person name="Lin H."/>
            <person name="Quesada-Ocampo L."/>
            <person name="Vaillancourt B."/>
            <person name="Sakai H."/>
            <person name="Lee S.S."/>
            <person name="Kim J."/>
            <person name="Numa H."/>
            <person name="Itoh T."/>
            <person name="Buell C.R."/>
            <person name="Matsumoto T."/>
        </authorList>
    </citation>
    <scope>NUCLEOTIDE SEQUENCE [LARGE SCALE GENOMIC DNA]</scope>
    <source>
        <strain evidence="3">cv. Nipponbare</strain>
    </source>
</reference>
<dbReference type="Proteomes" id="UP000059680">
    <property type="component" value="Chromosome 1"/>
</dbReference>
<evidence type="ECO:0000256" key="1">
    <source>
        <dbReference type="SAM" id="MobiDB-lite"/>
    </source>
</evidence>
<feature type="compositionally biased region" description="Basic residues" evidence="1">
    <location>
        <begin position="128"/>
        <end position="137"/>
    </location>
</feature>
<feature type="compositionally biased region" description="Basic and acidic residues" evidence="1">
    <location>
        <begin position="87"/>
        <end position="109"/>
    </location>
</feature>
<proteinExistence type="predicted"/>
<sequence length="137" mass="14101">MHGVLTVQLLRELLQVGAEPEHLGVEGEGGDVQALAGEEGGVAAVAGPAGGAAEEGPPVRRRAVGAAGLPAGRQSDVVAGVRQRVAEAEDARVAAEHRPAPEAAGHHESSAVQRRNRRGETETASHERHGRSTHTTK</sequence>
<dbReference type="PaxDb" id="39947-A0A0N7KDF2"/>
<protein>
    <submittedName>
        <fullName evidence="2">Os01g0651350 protein</fullName>
    </submittedName>
</protein>
<feature type="compositionally biased region" description="Basic and acidic residues" evidence="1">
    <location>
        <begin position="118"/>
        <end position="127"/>
    </location>
</feature>
<organism evidence="2 3">
    <name type="scientific">Oryza sativa subsp. japonica</name>
    <name type="common">Rice</name>
    <dbReference type="NCBI Taxonomy" id="39947"/>
    <lineage>
        <taxon>Eukaryota</taxon>
        <taxon>Viridiplantae</taxon>
        <taxon>Streptophyta</taxon>
        <taxon>Embryophyta</taxon>
        <taxon>Tracheophyta</taxon>
        <taxon>Spermatophyta</taxon>
        <taxon>Magnoliopsida</taxon>
        <taxon>Liliopsida</taxon>
        <taxon>Poales</taxon>
        <taxon>Poaceae</taxon>
        <taxon>BOP clade</taxon>
        <taxon>Oryzoideae</taxon>
        <taxon>Oryzeae</taxon>
        <taxon>Oryzinae</taxon>
        <taxon>Oryza</taxon>
        <taxon>Oryza sativa</taxon>
    </lineage>
</organism>
<dbReference type="InParanoid" id="A0A0N7KDF2"/>
<dbReference type="OMA" id="HYESSAV"/>
<keyword evidence="3" id="KW-1185">Reference proteome</keyword>
<dbReference type="AlphaFoldDB" id="A0A0N7KDF2"/>
<name>A0A0N7KDF2_ORYSJ</name>
<evidence type="ECO:0000313" key="2">
    <source>
        <dbReference type="EMBL" id="BAS73449.1"/>
    </source>
</evidence>
<feature type="non-terminal residue" evidence="2">
    <location>
        <position position="1"/>
    </location>
</feature>
<reference evidence="3" key="1">
    <citation type="journal article" date="2005" name="Nature">
        <title>The map-based sequence of the rice genome.</title>
        <authorList>
            <consortium name="International rice genome sequencing project (IRGSP)"/>
            <person name="Matsumoto T."/>
            <person name="Wu J."/>
            <person name="Kanamori H."/>
            <person name="Katayose Y."/>
            <person name="Fujisawa M."/>
            <person name="Namiki N."/>
            <person name="Mizuno H."/>
            <person name="Yamamoto K."/>
            <person name="Antonio B.A."/>
            <person name="Baba T."/>
            <person name="Sakata K."/>
            <person name="Nagamura Y."/>
            <person name="Aoki H."/>
            <person name="Arikawa K."/>
            <person name="Arita K."/>
            <person name="Bito T."/>
            <person name="Chiden Y."/>
            <person name="Fujitsuka N."/>
            <person name="Fukunaka R."/>
            <person name="Hamada M."/>
            <person name="Harada C."/>
            <person name="Hayashi A."/>
            <person name="Hijishita S."/>
            <person name="Honda M."/>
            <person name="Hosokawa S."/>
            <person name="Ichikawa Y."/>
            <person name="Idonuma A."/>
            <person name="Iijima M."/>
            <person name="Ikeda M."/>
            <person name="Ikeno M."/>
            <person name="Ito K."/>
            <person name="Ito S."/>
            <person name="Ito T."/>
            <person name="Ito Y."/>
            <person name="Ito Y."/>
            <person name="Iwabuchi A."/>
            <person name="Kamiya K."/>
            <person name="Karasawa W."/>
            <person name="Kurita K."/>
            <person name="Katagiri S."/>
            <person name="Kikuta A."/>
            <person name="Kobayashi H."/>
            <person name="Kobayashi N."/>
            <person name="Machita K."/>
            <person name="Maehara T."/>
            <person name="Masukawa M."/>
            <person name="Mizubayashi T."/>
            <person name="Mukai Y."/>
            <person name="Nagasaki H."/>
            <person name="Nagata Y."/>
            <person name="Naito S."/>
            <person name="Nakashima M."/>
            <person name="Nakama Y."/>
            <person name="Nakamichi Y."/>
            <person name="Nakamura M."/>
            <person name="Meguro A."/>
            <person name="Negishi M."/>
            <person name="Ohta I."/>
            <person name="Ohta T."/>
            <person name="Okamoto M."/>
            <person name="Ono N."/>
            <person name="Saji S."/>
            <person name="Sakaguchi M."/>
            <person name="Sakai K."/>
            <person name="Shibata M."/>
            <person name="Shimokawa T."/>
            <person name="Song J."/>
            <person name="Takazaki Y."/>
            <person name="Terasawa K."/>
            <person name="Tsugane M."/>
            <person name="Tsuji K."/>
            <person name="Ueda S."/>
            <person name="Waki K."/>
            <person name="Yamagata H."/>
            <person name="Yamamoto M."/>
            <person name="Yamamoto S."/>
            <person name="Yamane H."/>
            <person name="Yoshiki S."/>
            <person name="Yoshihara R."/>
            <person name="Yukawa K."/>
            <person name="Zhong H."/>
            <person name="Yano M."/>
            <person name="Yuan Q."/>
            <person name="Ouyang S."/>
            <person name="Liu J."/>
            <person name="Jones K.M."/>
            <person name="Gansberger K."/>
            <person name="Moffat K."/>
            <person name="Hill J."/>
            <person name="Bera J."/>
            <person name="Fadrosh D."/>
            <person name="Jin S."/>
            <person name="Johri S."/>
            <person name="Kim M."/>
            <person name="Overton L."/>
            <person name="Reardon M."/>
            <person name="Tsitrin T."/>
            <person name="Vuong H."/>
            <person name="Weaver B."/>
            <person name="Ciecko A."/>
            <person name="Tallon L."/>
            <person name="Jackson J."/>
            <person name="Pai G."/>
            <person name="Aken S.V."/>
            <person name="Utterback T."/>
            <person name="Reidmuller S."/>
            <person name="Feldblyum T."/>
            <person name="Hsiao J."/>
            <person name="Zismann V."/>
            <person name="Iobst S."/>
            <person name="de Vazeille A.R."/>
            <person name="Buell C.R."/>
            <person name="Ying K."/>
            <person name="Li Y."/>
            <person name="Lu T."/>
            <person name="Huang Y."/>
            <person name="Zhao Q."/>
            <person name="Feng Q."/>
            <person name="Zhang L."/>
            <person name="Zhu J."/>
            <person name="Weng Q."/>
            <person name="Mu J."/>
            <person name="Lu Y."/>
            <person name="Fan D."/>
            <person name="Liu Y."/>
            <person name="Guan J."/>
            <person name="Zhang Y."/>
            <person name="Yu S."/>
            <person name="Liu X."/>
            <person name="Zhang Y."/>
            <person name="Hong G."/>
            <person name="Han B."/>
            <person name="Choisne N."/>
            <person name="Demange N."/>
            <person name="Orjeda G."/>
            <person name="Samain S."/>
            <person name="Cattolico L."/>
            <person name="Pelletier E."/>
            <person name="Couloux A."/>
            <person name="Segurens B."/>
            <person name="Wincker P."/>
            <person name="D'Hont A."/>
            <person name="Scarpelli C."/>
            <person name="Weissenbach J."/>
            <person name="Salanoubat M."/>
            <person name="Quetier F."/>
            <person name="Yu Y."/>
            <person name="Kim H.R."/>
            <person name="Rambo T."/>
            <person name="Currie J."/>
            <person name="Collura K."/>
            <person name="Luo M."/>
            <person name="Yang T."/>
            <person name="Ammiraju J.S.S."/>
            <person name="Engler F."/>
            <person name="Soderlund C."/>
            <person name="Wing R.A."/>
            <person name="Palmer L.E."/>
            <person name="de la Bastide M."/>
            <person name="Spiegel L."/>
            <person name="Nascimento L."/>
            <person name="Zutavern T."/>
            <person name="O'Shaughnessy A."/>
            <person name="Dike S."/>
            <person name="Dedhia N."/>
            <person name="Preston R."/>
            <person name="Balija V."/>
            <person name="McCombie W.R."/>
            <person name="Chow T."/>
            <person name="Chen H."/>
            <person name="Chung M."/>
            <person name="Chen C."/>
            <person name="Shaw J."/>
            <person name="Wu H."/>
            <person name="Hsiao K."/>
            <person name="Chao Y."/>
            <person name="Chu M."/>
            <person name="Cheng C."/>
            <person name="Hour A."/>
            <person name="Lee P."/>
            <person name="Lin S."/>
            <person name="Lin Y."/>
            <person name="Liou J."/>
            <person name="Liu S."/>
            <person name="Hsing Y."/>
            <person name="Raghuvanshi S."/>
            <person name="Mohanty A."/>
            <person name="Bharti A.K."/>
            <person name="Gaur A."/>
            <person name="Gupta V."/>
            <person name="Kumar D."/>
            <person name="Ravi V."/>
            <person name="Vij S."/>
            <person name="Kapur A."/>
            <person name="Khurana P."/>
            <person name="Khurana P."/>
            <person name="Khurana J.P."/>
            <person name="Tyagi A.K."/>
            <person name="Gaikwad K."/>
            <person name="Singh A."/>
            <person name="Dalal V."/>
            <person name="Srivastava S."/>
            <person name="Dixit A."/>
            <person name="Pal A.K."/>
            <person name="Ghazi I.A."/>
            <person name="Yadav M."/>
            <person name="Pandit A."/>
            <person name="Bhargava A."/>
            <person name="Sureshbabu K."/>
            <person name="Batra K."/>
            <person name="Sharma T.R."/>
            <person name="Mohapatra T."/>
            <person name="Singh N.K."/>
            <person name="Messing J."/>
            <person name="Nelson A.B."/>
            <person name="Fuks G."/>
            <person name="Kavchok S."/>
            <person name="Keizer G."/>
            <person name="Linton E."/>
            <person name="Llaca V."/>
            <person name="Song R."/>
            <person name="Tanyolac B."/>
            <person name="Young S."/>
            <person name="Ho-Il K."/>
            <person name="Hahn J.H."/>
            <person name="Sangsakoo G."/>
            <person name="Vanavichit A."/>
            <person name="de Mattos Luiz.A.T."/>
            <person name="Zimmer P.D."/>
            <person name="Malone G."/>
            <person name="Dellagostin O."/>
            <person name="de Oliveira A.C."/>
            <person name="Bevan M."/>
            <person name="Bancroft I."/>
            <person name="Minx P."/>
            <person name="Cordum H."/>
            <person name="Wilson R."/>
            <person name="Cheng Z."/>
            <person name="Jin W."/>
            <person name="Jiang J."/>
            <person name="Leong S.A."/>
            <person name="Iwama H."/>
            <person name="Gojobori T."/>
            <person name="Itoh T."/>
            <person name="Niimura Y."/>
            <person name="Fujii Y."/>
            <person name="Habara T."/>
            <person name="Sakai H."/>
            <person name="Sato Y."/>
            <person name="Wilson G."/>
            <person name="Kumar K."/>
            <person name="McCouch S."/>
            <person name="Juretic N."/>
            <person name="Hoen D."/>
            <person name="Wright S."/>
            <person name="Bruskiewich R."/>
            <person name="Bureau T."/>
            <person name="Miyao A."/>
            <person name="Hirochika H."/>
            <person name="Nishikawa T."/>
            <person name="Kadowaki K."/>
            <person name="Sugiura M."/>
            <person name="Burr B."/>
            <person name="Sasaki T."/>
        </authorList>
    </citation>
    <scope>NUCLEOTIDE SEQUENCE [LARGE SCALE GENOMIC DNA]</scope>
    <source>
        <strain evidence="3">cv. Nipponbare</strain>
    </source>
</reference>
<gene>
    <name evidence="2" type="ordered locus">Os01g0651350</name>
    <name evidence="2" type="ORF">OSNPB_010651350</name>
</gene>